<reference evidence="2" key="1">
    <citation type="submission" date="2025-08" db="UniProtKB">
        <authorList>
            <consortium name="RefSeq"/>
        </authorList>
    </citation>
    <scope>IDENTIFICATION</scope>
    <source>
        <strain evidence="2">15112-1751.03</strain>
        <tissue evidence="2">Whole Adult</tissue>
    </source>
</reference>
<dbReference type="OrthoDB" id="7850481at2759"/>
<dbReference type="AlphaFoldDB" id="A0A9C6W5L5"/>
<dbReference type="Proteomes" id="UP000515160">
    <property type="component" value="Chromosome 3"/>
</dbReference>
<name>A0A9C6W5L5_DROAB</name>
<dbReference type="Gene3D" id="3.80.10.10">
    <property type="entry name" value="Ribonuclease Inhibitor"/>
    <property type="match status" value="1"/>
</dbReference>
<dbReference type="GeneID" id="117568290"/>
<organism evidence="1 2">
    <name type="scientific">Drosophila albomicans</name>
    <name type="common">Fruit fly</name>
    <dbReference type="NCBI Taxonomy" id="7291"/>
    <lineage>
        <taxon>Eukaryota</taxon>
        <taxon>Metazoa</taxon>
        <taxon>Ecdysozoa</taxon>
        <taxon>Arthropoda</taxon>
        <taxon>Hexapoda</taxon>
        <taxon>Insecta</taxon>
        <taxon>Pterygota</taxon>
        <taxon>Neoptera</taxon>
        <taxon>Endopterygota</taxon>
        <taxon>Diptera</taxon>
        <taxon>Brachycera</taxon>
        <taxon>Muscomorpha</taxon>
        <taxon>Ephydroidea</taxon>
        <taxon>Drosophilidae</taxon>
        <taxon>Drosophila</taxon>
    </lineage>
</organism>
<dbReference type="RefSeq" id="XP_051860186.1">
    <property type="nucleotide sequence ID" value="XM_052004226.1"/>
</dbReference>
<evidence type="ECO:0000313" key="2">
    <source>
        <dbReference type="RefSeq" id="XP_051860186.1"/>
    </source>
</evidence>
<gene>
    <name evidence="2" type="primary">LOC117568290</name>
</gene>
<dbReference type="InterPro" id="IPR032675">
    <property type="entry name" value="LRR_dom_sf"/>
</dbReference>
<protein>
    <submittedName>
        <fullName evidence="2">Uncharacterized protein LOC117568290 isoform X2</fullName>
    </submittedName>
</protein>
<keyword evidence="1" id="KW-1185">Reference proteome</keyword>
<evidence type="ECO:0000313" key="1">
    <source>
        <dbReference type="Proteomes" id="UP000515160"/>
    </source>
</evidence>
<dbReference type="SUPFAM" id="SSF52047">
    <property type="entry name" value="RNI-like"/>
    <property type="match status" value="1"/>
</dbReference>
<accession>A0A9C6W5L5</accession>
<sequence length="382" mass="45147">MNSLNDDCLMVIIKYLNLNDQLSIYEATKDHSKHLNSSVFFAWKHQLCFELNPENFLKFEEKPEMLDIFLSSTSATMQELKLECVTERFLKRWQNFTFPNMKTLEYSCDSNYDDDKAIEIMIKLFPGLRCVKTHDGFHYDRLQKWSQLRKLELSDCCENLNEHEGPEMIIKCQLLEEVTLSCDFHWPDIYDALMELPKLHTFTYDVFDRDDILDVLLEKRGSDIHKITFHDCMGKHSMTTLCKLSHLHQLTLKEERFTGEELCKLITDLRHLQRLDIIDHLVRLNKAMLWQAVASCPSLKILNISGVQLRDECFEFIHCLMEATLKNRSQPLALYWRNTDENEKLIQRHFKHPSLRISLKPLEPENIGWGMVRLHLKPLNPS</sequence>
<proteinExistence type="predicted"/>